<dbReference type="InterPro" id="IPR027417">
    <property type="entry name" value="P-loop_NTPase"/>
</dbReference>
<dbReference type="STRING" id="763407.A0A163B9T8"/>
<keyword evidence="7" id="KW-0067">ATP-binding</keyword>
<dbReference type="GO" id="GO:0035974">
    <property type="term" value="C:meiotic spindle pole body"/>
    <property type="evidence" value="ECO:0007669"/>
    <property type="project" value="TreeGrafter"/>
</dbReference>
<name>A0A163B9T8_PHYB8</name>
<dbReference type="PANTHER" id="PTHR12688">
    <property type="entry name" value="DYNEIN LIGHT INTERMEDIATE CHAIN"/>
    <property type="match status" value="1"/>
</dbReference>
<evidence type="ECO:0000256" key="9">
    <source>
        <dbReference type="ARBA" id="ARBA00023175"/>
    </source>
</evidence>
<accession>A0A163B9T8</accession>
<evidence type="ECO:0000256" key="1">
    <source>
        <dbReference type="ARBA" id="ARBA00004245"/>
    </source>
</evidence>
<keyword evidence="10" id="KW-0206">Cytoskeleton</keyword>
<feature type="compositionally biased region" description="Basic and acidic residues" evidence="11">
    <location>
        <begin position="426"/>
        <end position="436"/>
    </location>
</feature>
<evidence type="ECO:0000256" key="2">
    <source>
        <dbReference type="ARBA" id="ARBA00006831"/>
    </source>
</evidence>
<feature type="compositionally biased region" description="Basic and acidic residues" evidence="11">
    <location>
        <begin position="654"/>
        <end position="683"/>
    </location>
</feature>
<feature type="region of interest" description="Disordered" evidence="11">
    <location>
        <begin position="623"/>
        <end position="683"/>
    </location>
</feature>
<feature type="region of interest" description="Disordered" evidence="11">
    <location>
        <begin position="546"/>
        <end position="582"/>
    </location>
</feature>
<feature type="region of interest" description="Disordered" evidence="11">
    <location>
        <begin position="516"/>
        <end position="535"/>
    </location>
</feature>
<evidence type="ECO:0000256" key="8">
    <source>
        <dbReference type="ARBA" id="ARBA00023017"/>
    </source>
</evidence>
<dbReference type="EMBL" id="KV440973">
    <property type="protein sequence ID" value="OAD79081.1"/>
    <property type="molecule type" value="Genomic_DNA"/>
</dbReference>
<feature type="region of interest" description="Disordered" evidence="11">
    <location>
        <begin position="236"/>
        <end position="259"/>
    </location>
</feature>
<keyword evidence="3" id="KW-0813">Transport</keyword>
<dbReference type="GeneID" id="28991331"/>
<evidence type="ECO:0000256" key="3">
    <source>
        <dbReference type="ARBA" id="ARBA00022448"/>
    </source>
</evidence>
<dbReference type="OrthoDB" id="27603at2759"/>
<keyword evidence="9" id="KW-0505">Motor protein</keyword>
<gene>
    <name evidence="12" type="ORF">PHYBLDRAFT_140537</name>
</gene>
<keyword evidence="13" id="KW-1185">Reference proteome</keyword>
<evidence type="ECO:0000256" key="6">
    <source>
        <dbReference type="ARBA" id="ARBA00022741"/>
    </source>
</evidence>
<evidence type="ECO:0000256" key="4">
    <source>
        <dbReference type="ARBA" id="ARBA00022490"/>
    </source>
</evidence>
<dbReference type="GO" id="GO:0045504">
    <property type="term" value="F:dynein heavy chain binding"/>
    <property type="evidence" value="ECO:0007669"/>
    <property type="project" value="TreeGrafter"/>
</dbReference>
<dbReference type="InParanoid" id="A0A163B9T8"/>
<dbReference type="GO" id="GO:0007018">
    <property type="term" value="P:microtubule-based movement"/>
    <property type="evidence" value="ECO:0007669"/>
    <property type="project" value="InterPro"/>
</dbReference>
<dbReference type="Proteomes" id="UP000077315">
    <property type="component" value="Unassembled WGS sequence"/>
</dbReference>
<dbReference type="PANTHER" id="PTHR12688:SF0">
    <property type="entry name" value="DYNEIN LIGHT INTERMEDIATE CHAIN"/>
    <property type="match status" value="1"/>
</dbReference>
<keyword evidence="4" id="KW-0963">Cytoplasm</keyword>
<dbReference type="GO" id="GO:0005524">
    <property type="term" value="F:ATP binding"/>
    <property type="evidence" value="ECO:0007669"/>
    <property type="project" value="UniProtKB-KW"/>
</dbReference>
<evidence type="ECO:0008006" key="14">
    <source>
        <dbReference type="Google" id="ProtNLM"/>
    </source>
</evidence>
<dbReference type="GO" id="GO:0000226">
    <property type="term" value="P:microtubule cytoskeleton organization"/>
    <property type="evidence" value="ECO:0007669"/>
    <property type="project" value="TreeGrafter"/>
</dbReference>
<dbReference type="VEuPathDB" id="FungiDB:PHYBLDRAFT_140537"/>
<comment type="similarity">
    <text evidence="2">Belongs to the dynein light intermediate chain family.</text>
</comment>
<sequence length="683" mass="73408">MTLLRPSTNNTTPSQSQSTSSTLGISTQTQHTQPASDKDEIWSTILRGVASSKMVPTKNVLILGDPKCGKSTLIHYLKHDPGPQTPKLESDDVQPGTSFGVSSHPYTMTVDNLDKGSISTLALGYTFVDVQDEENEAMARLGLYQLGLSSPEYQPLLKFALNSDTLADSFVILCLDWTRPWKFLETLERWIDVLQRSIQEICKEGSVGESWSRGKAIVDDLREKVEHFLKTYSEPTVNAAPPVPSSSTNTASTPTTTSVPSTPLTTGFVLTPLVTTTTAADQVTLPLTQGCLTNNLGVPMAVVCCKSDAINTLEQTQDYDEDQFDFIQQTLRCICMKYGAALVYTSTLYPHTFHNLRQYILHRLLTRSTKTFPFSLKAQVVERDSVFVPSGWDSWGKIRILKEGFDCEGVSAGWDADIEAVADRQQPGDHGARGLYEEATPNPDTGDMPLNIPPVVVCEDEQVFLERHFETLQRAPEIQNRSGTGADASLTRPSVVGPLGISSLVLDTVKSEDFENDLPRQRKESPFDKLTLGKLSSSGSNGSIDRLHGFAGSSATSQSHLGSPGSLGGGMMGEGIGAGNGGIGGINSSSSISSSNSSSSGGGPSHEVLANFFQSLISKKAPLTGATPLAGSPKGGSSSSSLSSLLGAQSLSNRSEDGKGRPPQVSRKDVYKELDKMPHYTTK</sequence>
<evidence type="ECO:0000256" key="11">
    <source>
        <dbReference type="SAM" id="MobiDB-lite"/>
    </source>
</evidence>
<comment type="subcellular location">
    <subcellularLocation>
        <location evidence="1">Cytoplasm</location>
        <location evidence="1">Cytoskeleton</location>
    </subcellularLocation>
</comment>
<feature type="compositionally biased region" description="Basic and acidic residues" evidence="11">
    <location>
        <begin position="516"/>
        <end position="527"/>
    </location>
</feature>
<dbReference type="Gene3D" id="3.40.50.300">
    <property type="entry name" value="P-loop containing nucleotide triphosphate hydrolases"/>
    <property type="match status" value="1"/>
</dbReference>
<feature type="compositionally biased region" description="Low complexity" evidence="11">
    <location>
        <begin position="631"/>
        <end position="652"/>
    </location>
</feature>
<dbReference type="RefSeq" id="XP_018297121.1">
    <property type="nucleotide sequence ID" value="XM_018430425.1"/>
</dbReference>
<dbReference type="InterPro" id="IPR022780">
    <property type="entry name" value="Dynein_light_int_chain"/>
</dbReference>
<feature type="compositionally biased region" description="Low complexity" evidence="11">
    <location>
        <begin position="7"/>
        <end position="30"/>
    </location>
</feature>
<keyword evidence="8" id="KW-0243">Dynein</keyword>
<reference evidence="13" key="1">
    <citation type="submission" date="2015-06" db="EMBL/GenBank/DDBJ databases">
        <title>Expansion of signal transduction pathways in fungi by whole-genome duplication.</title>
        <authorList>
            <consortium name="DOE Joint Genome Institute"/>
            <person name="Corrochano L.M."/>
            <person name="Kuo A."/>
            <person name="Marcet-Houben M."/>
            <person name="Polaino S."/>
            <person name="Salamov A."/>
            <person name="Villalobos J.M."/>
            <person name="Alvarez M.I."/>
            <person name="Avalos J."/>
            <person name="Benito E.P."/>
            <person name="Benoit I."/>
            <person name="Burger G."/>
            <person name="Camino L.P."/>
            <person name="Canovas D."/>
            <person name="Cerda-Olmedo E."/>
            <person name="Cheng J.-F."/>
            <person name="Dominguez A."/>
            <person name="Elias M."/>
            <person name="Eslava A.P."/>
            <person name="Glaser F."/>
            <person name="Grimwood J."/>
            <person name="Gutierrez G."/>
            <person name="Heitman J."/>
            <person name="Henrissat B."/>
            <person name="Iturriaga E.A."/>
            <person name="Lang B.F."/>
            <person name="Lavin J.L."/>
            <person name="Lee S."/>
            <person name="Li W."/>
            <person name="Lindquist E."/>
            <person name="Lopez-Garcia S."/>
            <person name="Luque E.M."/>
            <person name="Marcos A.T."/>
            <person name="Martin J."/>
            <person name="McCluskey K."/>
            <person name="Medina H.R."/>
            <person name="Miralles-Duran A."/>
            <person name="Miyazaki A."/>
            <person name="Munoz-Torres E."/>
            <person name="Oguiza J.A."/>
            <person name="Ohm R."/>
            <person name="Olmedo M."/>
            <person name="Orejas M."/>
            <person name="Ortiz-Castellanos L."/>
            <person name="Pisabarro A.G."/>
            <person name="Rodriguez-Romero J."/>
            <person name="Ruiz-Herrera J."/>
            <person name="Ruiz-Vazquez R."/>
            <person name="Sanz C."/>
            <person name="Schackwitz W."/>
            <person name="Schmutz J."/>
            <person name="Shahriari M."/>
            <person name="Shelest E."/>
            <person name="Silva-Franco F."/>
            <person name="Soanes D."/>
            <person name="Syed K."/>
            <person name="Tagua V.G."/>
            <person name="Talbot N.J."/>
            <person name="Thon M."/>
            <person name="De vries R.P."/>
            <person name="Wiebenga A."/>
            <person name="Yadav J.S."/>
            <person name="Braun E.L."/>
            <person name="Baker S."/>
            <person name="Garre V."/>
            <person name="Horwitz B."/>
            <person name="Torres-Martinez S."/>
            <person name="Idnurm A."/>
            <person name="Herrera-Estrella A."/>
            <person name="Gabaldon T."/>
            <person name="Grigoriev I.V."/>
        </authorList>
    </citation>
    <scope>NUCLEOTIDE SEQUENCE [LARGE SCALE GENOMIC DNA]</scope>
    <source>
        <strain evidence="13">NRRL 1555(-)</strain>
    </source>
</reference>
<evidence type="ECO:0000256" key="7">
    <source>
        <dbReference type="ARBA" id="ARBA00022840"/>
    </source>
</evidence>
<organism evidence="12 13">
    <name type="scientific">Phycomyces blakesleeanus (strain ATCC 8743b / DSM 1359 / FGSC 10004 / NBRC 33097 / NRRL 1555)</name>
    <dbReference type="NCBI Taxonomy" id="763407"/>
    <lineage>
        <taxon>Eukaryota</taxon>
        <taxon>Fungi</taxon>
        <taxon>Fungi incertae sedis</taxon>
        <taxon>Mucoromycota</taxon>
        <taxon>Mucoromycotina</taxon>
        <taxon>Mucoromycetes</taxon>
        <taxon>Mucorales</taxon>
        <taxon>Phycomycetaceae</taxon>
        <taxon>Phycomyces</taxon>
    </lineage>
</organism>
<dbReference type="SUPFAM" id="SSF52540">
    <property type="entry name" value="P-loop containing nucleoside triphosphate hydrolases"/>
    <property type="match status" value="1"/>
</dbReference>
<evidence type="ECO:0000313" key="13">
    <source>
        <dbReference type="Proteomes" id="UP000077315"/>
    </source>
</evidence>
<dbReference type="GO" id="GO:0005874">
    <property type="term" value="C:microtubule"/>
    <property type="evidence" value="ECO:0007669"/>
    <property type="project" value="UniProtKB-KW"/>
</dbReference>
<evidence type="ECO:0000313" key="12">
    <source>
        <dbReference type="EMBL" id="OAD79081.1"/>
    </source>
</evidence>
<evidence type="ECO:0000256" key="5">
    <source>
        <dbReference type="ARBA" id="ARBA00022701"/>
    </source>
</evidence>
<feature type="region of interest" description="Disordered" evidence="11">
    <location>
        <begin position="425"/>
        <end position="449"/>
    </location>
</feature>
<evidence type="ECO:0000256" key="10">
    <source>
        <dbReference type="ARBA" id="ARBA00023212"/>
    </source>
</evidence>
<feature type="region of interest" description="Disordered" evidence="11">
    <location>
        <begin position="1"/>
        <end position="39"/>
    </location>
</feature>
<feature type="compositionally biased region" description="Gly residues" evidence="11">
    <location>
        <begin position="565"/>
        <end position="582"/>
    </location>
</feature>
<dbReference type="InterPro" id="IPR008467">
    <property type="entry name" value="Dynein1_light_intermed_chain"/>
</dbReference>
<keyword evidence="6" id="KW-0547">Nucleotide-binding</keyword>
<dbReference type="Pfam" id="PF05783">
    <property type="entry name" value="DLIC"/>
    <property type="match status" value="4"/>
</dbReference>
<keyword evidence="5" id="KW-0493">Microtubule</keyword>
<dbReference type="GO" id="GO:0005868">
    <property type="term" value="C:cytoplasmic dynein complex"/>
    <property type="evidence" value="ECO:0007669"/>
    <property type="project" value="InterPro"/>
</dbReference>
<dbReference type="AlphaFoldDB" id="A0A163B9T8"/>
<proteinExistence type="inferred from homology"/>
<protein>
    <recommendedName>
        <fullName evidence="14">Dynein light intermediate chain</fullName>
    </recommendedName>
</protein>